<evidence type="ECO:0000313" key="2">
    <source>
        <dbReference type="EMBL" id="PGQ08162.1"/>
    </source>
</evidence>
<gene>
    <name evidence="2" type="ORF">COA08_16005</name>
</gene>
<name>A0A2A8TXI6_BACCE</name>
<proteinExistence type="predicted"/>
<evidence type="ECO:0000256" key="1">
    <source>
        <dbReference type="ARBA" id="ARBA00002286"/>
    </source>
</evidence>
<dbReference type="PANTHER" id="PTHR46889:SF4">
    <property type="entry name" value="TRANSPOSASE INSO FOR INSERTION SEQUENCE ELEMENT IS911B-RELATED"/>
    <property type="match status" value="1"/>
</dbReference>
<reference evidence="2 3" key="1">
    <citation type="submission" date="2017-09" db="EMBL/GenBank/DDBJ databases">
        <title>Large-scale bioinformatics analysis of Bacillus genomes uncovers conserved roles of natural products in bacterial physiology.</title>
        <authorList>
            <consortium name="Agbiome Team Llc"/>
            <person name="Bleich R.M."/>
            <person name="Grubbs K.J."/>
            <person name="Santa Maria K.C."/>
            <person name="Allen S.E."/>
            <person name="Farag S."/>
            <person name="Shank E.A."/>
            <person name="Bowers A."/>
        </authorList>
    </citation>
    <scope>NUCLEOTIDE SEQUENCE [LARGE SCALE GENOMIC DNA]</scope>
    <source>
        <strain evidence="2 3">AFS046104</strain>
    </source>
</reference>
<dbReference type="InterPro" id="IPR050900">
    <property type="entry name" value="Transposase_IS3/IS150/IS904"/>
</dbReference>
<dbReference type="InterPro" id="IPR001584">
    <property type="entry name" value="Integrase_cat-core"/>
</dbReference>
<accession>A0A2A8TXI6</accession>
<dbReference type="Pfam" id="PF13333">
    <property type="entry name" value="rve_2"/>
    <property type="match status" value="1"/>
</dbReference>
<sequence>MQASVSRKGKYRDNACMENFFSQFKVECFHLYSFRKAVEAKLAVLKYIQFYNHQRFQKKLNNLSLYKYRTQVA</sequence>
<dbReference type="AlphaFoldDB" id="A0A2A8TXI6"/>
<dbReference type="RefSeq" id="WP_098361987.1">
    <property type="nucleotide sequence ID" value="NZ_NTUE01000068.1"/>
</dbReference>
<dbReference type="GO" id="GO:0015074">
    <property type="term" value="P:DNA integration"/>
    <property type="evidence" value="ECO:0007669"/>
    <property type="project" value="InterPro"/>
</dbReference>
<dbReference type="PANTHER" id="PTHR46889">
    <property type="entry name" value="TRANSPOSASE INSF FOR INSERTION SEQUENCE IS3B-RELATED"/>
    <property type="match status" value="1"/>
</dbReference>
<dbReference type="SUPFAM" id="SSF53098">
    <property type="entry name" value="Ribonuclease H-like"/>
    <property type="match status" value="1"/>
</dbReference>
<dbReference type="InterPro" id="IPR012337">
    <property type="entry name" value="RNaseH-like_sf"/>
</dbReference>
<organism evidence="2 3">
    <name type="scientific">Bacillus cereus</name>
    <dbReference type="NCBI Taxonomy" id="1396"/>
    <lineage>
        <taxon>Bacteria</taxon>
        <taxon>Bacillati</taxon>
        <taxon>Bacillota</taxon>
        <taxon>Bacilli</taxon>
        <taxon>Bacillales</taxon>
        <taxon>Bacillaceae</taxon>
        <taxon>Bacillus</taxon>
        <taxon>Bacillus cereus group</taxon>
    </lineage>
</organism>
<dbReference type="Proteomes" id="UP000221438">
    <property type="component" value="Unassembled WGS sequence"/>
</dbReference>
<comment type="function">
    <text evidence="1">Involved in the transposition of the insertion sequence.</text>
</comment>
<evidence type="ECO:0000313" key="3">
    <source>
        <dbReference type="Proteomes" id="UP000221438"/>
    </source>
</evidence>
<protein>
    <submittedName>
        <fullName evidence="2">Uncharacterized protein</fullName>
    </submittedName>
</protein>
<comment type="caution">
    <text evidence="2">The sequence shown here is derived from an EMBL/GenBank/DDBJ whole genome shotgun (WGS) entry which is preliminary data.</text>
</comment>
<dbReference type="EMBL" id="NUJQ01000020">
    <property type="protein sequence ID" value="PGQ08162.1"/>
    <property type="molecule type" value="Genomic_DNA"/>
</dbReference>